<reference evidence="1 2" key="1">
    <citation type="submission" date="2017-05" db="EMBL/GenBank/DDBJ databases">
        <authorList>
            <person name="Varghese N."/>
            <person name="Submissions S."/>
        </authorList>
    </citation>
    <scope>NUCLEOTIDE SEQUENCE [LARGE SCALE GENOMIC DNA]</scope>
    <source>
        <strain evidence="1 2">DSM 15522</strain>
    </source>
</reference>
<protein>
    <submittedName>
        <fullName evidence="1">Uncharacterized protein</fullName>
    </submittedName>
</protein>
<proteinExistence type="predicted"/>
<comment type="caution">
    <text evidence="1">The sequence shown here is derived from an EMBL/GenBank/DDBJ whole genome shotgun (WGS) entry which is preliminary data.</text>
</comment>
<evidence type="ECO:0000313" key="1">
    <source>
        <dbReference type="EMBL" id="SMP16565.1"/>
    </source>
</evidence>
<organism evidence="1 2">
    <name type="scientific">Desulfurobacterium pacificum</name>
    <dbReference type="NCBI Taxonomy" id="240166"/>
    <lineage>
        <taxon>Bacteria</taxon>
        <taxon>Pseudomonadati</taxon>
        <taxon>Aquificota</taxon>
        <taxon>Aquificia</taxon>
        <taxon>Desulfurobacteriales</taxon>
        <taxon>Desulfurobacteriaceae</taxon>
        <taxon>Desulfurobacterium</taxon>
    </lineage>
</organism>
<gene>
    <name evidence="1" type="ORF">SAMN06265339_1488</name>
</gene>
<accession>A0ABY1NT28</accession>
<dbReference type="EMBL" id="FXUB01000005">
    <property type="protein sequence ID" value="SMP16565.1"/>
    <property type="molecule type" value="Genomic_DNA"/>
</dbReference>
<dbReference type="Proteomes" id="UP001157911">
    <property type="component" value="Unassembled WGS sequence"/>
</dbReference>
<name>A0ABY1NT28_9BACT</name>
<sequence>MGTSLNQDIKLGKSTFHVQTEYYASSKKIVSNIFKDGAIVKRLEKDISTEEAIDEEVKNFHESVVRKLLSRPKKRKLELSNEVFNDILELVSPLFGIMSTTIVEDCLKTSNTAQDLINSLKKELTEDEAKEVIPKVIALLELNGYSINKD</sequence>
<evidence type="ECO:0000313" key="2">
    <source>
        <dbReference type="Proteomes" id="UP001157911"/>
    </source>
</evidence>
<keyword evidence="2" id="KW-1185">Reference proteome</keyword>
<dbReference type="RefSeq" id="WP_283400935.1">
    <property type="nucleotide sequence ID" value="NZ_FXUB01000005.1"/>
</dbReference>